<dbReference type="Gene3D" id="3.40.710.10">
    <property type="entry name" value="DD-peptidase/beta-lactamase superfamily"/>
    <property type="match status" value="1"/>
</dbReference>
<sequence>MVSCSTPRSTRIRGERARGQRRGTIDRSASSLTPLPVLDARGLRSAILTAVKNPAPAIDLTGAARLVVEDHRAAPCAVVAAAKRTSSGWIHGAGAAGTLSFEEGAPRADLDTPFDLASVTKPITALVMARLARHGSLTRSEPLVDLVPTLANTRSARVSLDLLSAHRAGLDAHGSLYGPLVRGGRVDVEAALVMAADARREDCTGEPPPEGFPPVYSDLGYVLLGVALAQRSGLDLDALVTREVTGPLDLDIGSARILRAKNSSFDARVAPTEIVPFRDGLVRGVVHDENAWALVGHASAGHAGLFGDARSVVRLGIALLEALSGDRRDFLDPDDLAPLVRPRPGGSLLAGFDQRSGDDPSSGARLGPRTFGHLGFTGTSLWIDPDAGFVGVLLTNRVHPTRTALAIRRARPAAYDAMFDAMVEAQRAAG</sequence>
<dbReference type="Proteomes" id="UP001151081">
    <property type="component" value="Unassembled WGS sequence"/>
</dbReference>
<feature type="region of interest" description="Disordered" evidence="2">
    <location>
        <begin position="1"/>
        <end position="30"/>
    </location>
</feature>
<accession>A0A9X4ATJ2</accession>
<evidence type="ECO:0000313" key="4">
    <source>
        <dbReference type="EMBL" id="MDC3982267.1"/>
    </source>
</evidence>
<name>A0A9X4ATJ2_9BACT</name>
<evidence type="ECO:0000259" key="3">
    <source>
        <dbReference type="Pfam" id="PF00144"/>
    </source>
</evidence>
<evidence type="ECO:0000256" key="1">
    <source>
        <dbReference type="ARBA" id="ARBA00022801"/>
    </source>
</evidence>
<protein>
    <submittedName>
        <fullName evidence="4">Beta-lactamase family protein</fullName>
    </submittedName>
</protein>
<dbReference type="PANTHER" id="PTHR43283">
    <property type="entry name" value="BETA-LACTAMASE-RELATED"/>
    <property type="match status" value="1"/>
</dbReference>
<dbReference type="InterPro" id="IPR001466">
    <property type="entry name" value="Beta-lactam-related"/>
</dbReference>
<feature type="domain" description="Beta-lactamase-related" evidence="3">
    <location>
        <begin position="73"/>
        <end position="409"/>
    </location>
</feature>
<organism evidence="4 5">
    <name type="scientific">Polyangium jinanense</name>
    <dbReference type="NCBI Taxonomy" id="2829994"/>
    <lineage>
        <taxon>Bacteria</taxon>
        <taxon>Pseudomonadati</taxon>
        <taxon>Myxococcota</taxon>
        <taxon>Polyangia</taxon>
        <taxon>Polyangiales</taxon>
        <taxon>Polyangiaceae</taxon>
        <taxon>Polyangium</taxon>
    </lineage>
</organism>
<comment type="caution">
    <text evidence="4">The sequence shown here is derived from an EMBL/GenBank/DDBJ whole genome shotgun (WGS) entry which is preliminary data.</text>
</comment>
<dbReference type="PANTHER" id="PTHR43283:SF11">
    <property type="entry name" value="BETA-LACTAMASE-RELATED DOMAIN-CONTAINING PROTEIN"/>
    <property type="match status" value="1"/>
</dbReference>
<dbReference type="GO" id="GO:0016787">
    <property type="term" value="F:hydrolase activity"/>
    <property type="evidence" value="ECO:0007669"/>
    <property type="project" value="UniProtKB-KW"/>
</dbReference>
<reference evidence="4 5" key="1">
    <citation type="submission" date="2021-04" db="EMBL/GenBank/DDBJ databases">
        <title>Genome analysis of Polyangium sp.</title>
        <authorList>
            <person name="Li Y."/>
            <person name="Wang J."/>
        </authorList>
    </citation>
    <scope>NUCLEOTIDE SEQUENCE [LARGE SCALE GENOMIC DNA]</scope>
    <source>
        <strain evidence="4 5">SDU14</strain>
    </source>
</reference>
<keyword evidence="1" id="KW-0378">Hydrolase</keyword>
<evidence type="ECO:0000313" key="5">
    <source>
        <dbReference type="Proteomes" id="UP001151081"/>
    </source>
</evidence>
<dbReference type="InterPro" id="IPR012338">
    <property type="entry name" value="Beta-lactam/transpept-like"/>
</dbReference>
<gene>
    <name evidence="4" type="ORF">KEG57_17245</name>
</gene>
<evidence type="ECO:0000256" key="2">
    <source>
        <dbReference type="SAM" id="MobiDB-lite"/>
    </source>
</evidence>
<dbReference type="EMBL" id="JAGTJJ010000007">
    <property type="protein sequence ID" value="MDC3982267.1"/>
    <property type="molecule type" value="Genomic_DNA"/>
</dbReference>
<dbReference type="SUPFAM" id="SSF56601">
    <property type="entry name" value="beta-lactamase/transpeptidase-like"/>
    <property type="match status" value="1"/>
</dbReference>
<dbReference type="Pfam" id="PF00144">
    <property type="entry name" value="Beta-lactamase"/>
    <property type="match status" value="1"/>
</dbReference>
<proteinExistence type="predicted"/>
<dbReference type="InterPro" id="IPR050789">
    <property type="entry name" value="Diverse_Enzym_Activities"/>
</dbReference>
<dbReference type="AlphaFoldDB" id="A0A9X4ATJ2"/>
<keyword evidence="5" id="KW-1185">Reference proteome</keyword>